<dbReference type="OrthoDB" id="1366685at2"/>
<accession>A0A4V0YZ69</accession>
<dbReference type="RefSeq" id="WP_129889734.1">
    <property type="nucleotide sequence ID" value="NZ_CP035758.1"/>
</dbReference>
<dbReference type="KEGG" id="kbs:EPA93_22905"/>
<keyword evidence="1" id="KW-0238">DNA-binding</keyword>
<keyword evidence="2" id="KW-1185">Reference proteome</keyword>
<gene>
    <name evidence="1" type="ORF">EPA93_22905</name>
</gene>
<dbReference type="GO" id="GO:0003677">
    <property type="term" value="F:DNA binding"/>
    <property type="evidence" value="ECO:0007669"/>
    <property type="project" value="UniProtKB-KW"/>
</dbReference>
<dbReference type="Proteomes" id="UP000290365">
    <property type="component" value="Chromosome"/>
</dbReference>
<dbReference type="EMBL" id="CP035758">
    <property type="protein sequence ID" value="QBD78681.1"/>
    <property type="molecule type" value="Genomic_DNA"/>
</dbReference>
<sequence length="182" mass="21173">MANIEDWEIPEMPGFISTQQAANILGVTQQRIHQYITEQRLEAYRAGSIILVSEQSVREFKPHLTGRPRKRKVSWRVYRGESLVLATEIEVRVRPGQQTRLAEKLQSIRQAERHIFTGSIARYILEDSATSDLVSIWLVWKDSELPEPAQQERELAAFRAELDDVLDWQTARYQHKKGLLYT</sequence>
<reference evidence="1 2" key="1">
    <citation type="submission" date="2019-01" db="EMBL/GenBank/DDBJ databases">
        <title>Ktedonosporobacter rubrisoli SCAWS-G2.</title>
        <authorList>
            <person name="Huang Y."/>
            <person name="Yan B."/>
        </authorList>
    </citation>
    <scope>NUCLEOTIDE SEQUENCE [LARGE SCALE GENOMIC DNA]</scope>
    <source>
        <strain evidence="1 2">SCAWS-G2</strain>
    </source>
</reference>
<organism evidence="1 2">
    <name type="scientific">Ktedonosporobacter rubrisoli</name>
    <dbReference type="NCBI Taxonomy" id="2509675"/>
    <lineage>
        <taxon>Bacteria</taxon>
        <taxon>Bacillati</taxon>
        <taxon>Chloroflexota</taxon>
        <taxon>Ktedonobacteria</taxon>
        <taxon>Ktedonobacterales</taxon>
        <taxon>Ktedonosporobacteraceae</taxon>
        <taxon>Ktedonosporobacter</taxon>
    </lineage>
</organism>
<dbReference type="AlphaFoldDB" id="A0A4V0YZ69"/>
<name>A0A4V0YZ69_KTERU</name>
<proteinExistence type="predicted"/>
<evidence type="ECO:0000313" key="1">
    <source>
        <dbReference type="EMBL" id="QBD78681.1"/>
    </source>
</evidence>
<protein>
    <submittedName>
        <fullName evidence="1">DNA-binding protein</fullName>
    </submittedName>
</protein>
<evidence type="ECO:0000313" key="2">
    <source>
        <dbReference type="Proteomes" id="UP000290365"/>
    </source>
</evidence>